<dbReference type="InterPro" id="IPR035956">
    <property type="entry name" value="RimP_N_sf"/>
</dbReference>
<dbReference type="GO" id="GO:0005829">
    <property type="term" value="C:cytosol"/>
    <property type="evidence" value="ECO:0007669"/>
    <property type="project" value="TreeGrafter"/>
</dbReference>
<dbReference type="SUPFAM" id="SSF74942">
    <property type="entry name" value="YhbC-like, C-terminal domain"/>
    <property type="match status" value="1"/>
</dbReference>
<protein>
    <recommendedName>
        <fullName evidence="3">Ribosome maturation factor RimP</fullName>
    </recommendedName>
</protein>
<sequence length="169" mass="18838">MSEAEILDQNLVITEVVESLGYCLVDIEREGRGLLRVTIENQDFNQLINVGDCEKVSHQLTYTLAVENVAFERLEVSSPGLDRIVKTPQDFERFAGLEITLKLRVAMGNRKNFSGVLQGLMKGDAQSRDAVWGLLIEPKPGESAMLEFTLAEVEKARLVPVLDFKGKKS</sequence>
<name>A0A1W1ZIM2_9BURK</name>
<evidence type="ECO:0000313" key="7">
    <source>
        <dbReference type="Proteomes" id="UP000192708"/>
    </source>
</evidence>
<evidence type="ECO:0000259" key="5">
    <source>
        <dbReference type="Pfam" id="PF17384"/>
    </source>
</evidence>
<dbReference type="NCBIfam" id="NF000929">
    <property type="entry name" value="PRK00092.2-1"/>
    <property type="match status" value="1"/>
</dbReference>
<comment type="function">
    <text evidence="3">Required for maturation of 30S ribosomal subunits.</text>
</comment>
<dbReference type="Gene3D" id="3.30.300.70">
    <property type="entry name" value="RimP-like superfamily, N-terminal"/>
    <property type="match status" value="1"/>
</dbReference>
<organism evidence="6 7">
    <name type="scientific">Polynucleobacter kasalickyi</name>
    <dbReference type="NCBI Taxonomy" id="1938817"/>
    <lineage>
        <taxon>Bacteria</taxon>
        <taxon>Pseudomonadati</taxon>
        <taxon>Pseudomonadota</taxon>
        <taxon>Betaproteobacteria</taxon>
        <taxon>Burkholderiales</taxon>
        <taxon>Burkholderiaceae</taxon>
        <taxon>Polynucleobacter</taxon>
    </lineage>
</organism>
<dbReference type="CDD" id="cd01734">
    <property type="entry name" value="YlxS_C"/>
    <property type="match status" value="1"/>
</dbReference>
<dbReference type="InterPro" id="IPR036847">
    <property type="entry name" value="RimP_C_sf"/>
</dbReference>
<evidence type="ECO:0000256" key="3">
    <source>
        <dbReference type="HAMAP-Rule" id="MF_01077"/>
    </source>
</evidence>
<keyword evidence="7" id="KW-1185">Reference proteome</keyword>
<comment type="subcellular location">
    <subcellularLocation>
        <location evidence="3">Cytoplasm</location>
    </subcellularLocation>
</comment>
<keyword evidence="2 3" id="KW-0690">Ribosome biogenesis</keyword>
<dbReference type="GO" id="GO:0006412">
    <property type="term" value="P:translation"/>
    <property type="evidence" value="ECO:0007669"/>
    <property type="project" value="TreeGrafter"/>
</dbReference>
<dbReference type="Proteomes" id="UP000192708">
    <property type="component" value="Unassembled WGS sequence"/>
</dbReference>
<gene>
    <name evidence="3" type="primary">rimP</name>
    <name evidence="6" type="ORF">SAMN06296008_105145</name>
</gene>
<proteinExistence type="inferred from homology"/>
<dbReference type="Pfam" id="PF17384">
    <property type="entry name" value="DUF150_C"/>
    <property type="match status" value="1"/>
</dbReference>
<dbReference type="HAMAP" id="MF_01077">
    <property type="entry name" value="RimP"/>
    <property type="match status" value="1"/>
</dbReference>
<dbReference type="InterPro" id="IPR028998">
    <property type="entry name" value="RimP_C"/>
</dbReference>
<evidence type="ECO:0000256" key="2">
    <source>
        <dbReference type="ARBA" id="ARBA00022517"/>
    </source>
</evidence>
<reference evidence="6 7" key="1">
    <citation type="submission" date="2017-04" db="EMBL/GenBank/DDBJ databases">
        <authorList>
            <person name="Afonso C.L."/>
            <person name="Miller P.J."/>
            <person name="Scott M.A."/>
            <person name="Spackman E."/>
            <person name="Goraichik I."/>
            <person name="Dimitrov K.M."/>
            <person name="Suarez D.L."/>
            <person name="Swayne D.E."/>
        </authorList>
    </citation>
    <scope>NUCLEOTIDE SEQUENCE [LARGE SCALE GENOMIC DNA]</scope>
    <source>
        <strain evidence="6 7">VK13</strain>
    </source>
</reference>
<accession>A0A1W1ZIM2</accession>
<feature type="domain" description="Ribosome maturation factor RimP C-terminal" evidence="5">
    <location>
        <begin position="86"/>
        <end position="160"/>
    </location>
</feature>
<comment type="similarity">
    <text evidence="3">Belongs to the RimP family.</text>
</comment>
<dbReference type="InterPro" id="IPR028989">
    <property type="entry name" value="RimP_N"/>
</dbReference>
<dbReference type="PANTHER" id="PTHR33867">
    <property type="entry name" value="RIBOSOME MATURATION FACTOR RIMP"/>
    <property type="match status" value="1"/>
</dbReference>
<evidence type="ECO:0000259" key="4">
    <source>
        <dbReference type="Pfam" id="PF02576"/>
    </source>
</evidence>
<feature type="domain" description="Ribosome maturation factor RimP N-terminal" evidence="4">
    <location>
        <begin position="13"/>
        <end position="82"/>
    </location>
</feature>
<dbReference type="STRING" id="1938817.SAMN06296008_105145"/>
<dbReference type="Pfam" id="PF02576">
    <property type="entry name" value="RimP_N"/>
    <property type="match status" value="1"/>
</dbReference>
<dbReference type="AlphaFoldDB" id="A0A1W1ZIM2"/>
<dbReference type="PANTHER" id="PTHR33867:SF1">
    <property type="entry name" value="RIBOSOME MATURATION FACTOR RIMP"/>
    <property type="match status" value="1"/>
</dbReference>
<keyword evidence="1 3" id="KW-0963">Cytoplasm</keyword>
<dbReference type="SUPFAM" id="SSF75420">
    <property type="entry name" value="YhbC-like, N-terminal domain"/>
    <property type="match status" value="1"/>
</dbReference>
<dbReference type="EMBL" id="FWXJ01000005">
    <property type="protein sequence ID" value="SMC47888.1"/>
    <property type="molecule type" value="Genomic_DNA"/>
</dbReference>
<dbReference type="GO" id="GO:0000028">
    <property type="term" value="P:ribosomal small subunit assembly"/>
    <property type="evidence" value="ECO:0007669"/>
    <property type="project" value="TreeGrafter"/>
</dbReference>
<evidence type="ECO:0000313" key="6">
    <source>
        <dbReference type="EMBL" id="SMC47888.1"/>
    </source>
</evidence>
<dbReference type="InterPro" id="IPR003728">
    <property type="entry name" value="Ribosome_maturation_RimP"/>
</dbReference>
<evidence type="ECO:0000256" key="1">
    <source>
        <dbReference type="ARBA" id="ARBA00022490"/>
    </source>
</evidence>